<reference evidence="1" key="1">
    <citation type="journal article" date="2019" name="Mitochondrial DNA Part B Resour">
        <title>Complete chloroplast genome of the hot desert herb Fagonia indica (Zygophyllaceae) from south-central Arabia.</title>
        <authorList>
            <person name="Ali M.A."/>
            <person name="Elshikh M.S."/>
            <person name="Kim S.-Y."/>
            <person name="Al-Hemaid F."/>
            <person name="Lee J."/>
            <person name="Lama D."/>
            <person name="Chhetri A."/>
            <person name="Pan T.K."/>
        </authorList>
    </citation>
    <scope>NUCLEOTIDE SEQUENCE</scope>
</reference>
<name>A0A6C0UA98_9ROSI</name>
<dbReference type="EMBL" id="MN521457">
    <property type="protein sequence ID" value="QIB71901.1"/>
    <property type="molecule type" value="Genomic_DNA"/>
</dbReference>
<accession>A0A6C0UA98</accession>
<keyword evidence="1" id="KW-0150">Chloroplast</keyword>
<geneLocation type="chloroplast" evidence="1"/>
<keyword evidence="1" id="KW-0934">Plastid</keyword>
<sequence length="61" mass="7617">MHRYNSSYSYLYMFLTLLRSGQRACRVTFFFLFNLFNEKLAKKWKHENFLKIPDNIRIIYE</sequence>
<evidence type="ECO:0000313" key="1">
    <source>
        <dbReference type="EMBL" id="QIB71901.1"/>
    </source>
</evidence>
<dbReference type="AlphaFoldDB" id="A0A6C0UA98"/>
<organism evidence="1">
    <name type="scientific">Fagonia indica</name>
    <dbReference type="NCBI Taxonomy" id="66629"/>
    <lineage>
        <taxon>Eukaryota</taxon>
        <taxon>Viridiplantae</taxon>
        <taxon>Streptophyta</taxon>
        <taxon>Embryophyta</taxon>
        <taxon>Tracheophyta</taxon>
        <taxon>Spermatophyta</taxon>
        <taxon>Magnoliopsida</taxon>
        <taxon>eudicotyledons</taxon>
        <taxon>Gunneridae</taxon>
        <taxon>Pentapetalae</taxon>
        <taxon>rosids</taxon>
        <taxon>fabids</taxon>
        <taxon>Zygophyllales</taxon>
        <taxon>Zygophyllaceae</taxon>
        <taxon>Zygophylloideae</taxon>
        <taxon>Fagonia</taxon>
    </lineage>
</organism>
<proteinExistence type="predicted"/>
<protein>
    <submittedName>
        <fullName evidence="1">Uncharacterized protein</fullName>
    </submittedName>
</protein>